<protein>
    <recommendedName>
        <fullName evidence="3">SNF2 N-terminal domain-containing protein</fullName>
    </recommendedName>
</protein>
<evidence type="ECO:0000259" key="3">
    <source>
        <dbReference type="Pfam" id="PF00176"/>
    </source>
</evidence>
<sequence length="54" mass="6004">FTVGFRVLLTGTPIQNNLQEVYSLLTFIQPSLFLPEAVEDFVSAYADVQTEPAL</sequence>
<dbReference type="InterPro" id="IPR027417">
    <property type="entry name" value="P-loop_NTPase"/>
</dbReference>
<dbReference type="InterPro" id="IPR000330">
    <property type="entry name" value="SNF2_N"/>
</dbReference>
<dbReference type="InterPro" id="IPR038718">
    <property type="entry name" value="SNF2-like_sf"/>
</dbReference>
<feature type="non-terminal residue" evidence="4">
    <location>
        <position position="54"/>
    </location>
</feature>
<keyword evidence="2" id="KW-0067">ATP-binding</keyword>
<evidence type="ECO:0000256" key="2">
    <source>
        <dbReference type="ARBA" id="ARBA00022840"/>
    </source>
</evidence>
<keyword evidence="5" id="KW-1185">Reference proteome</keyword>
<dbReference type="Pfam" id="PF00176">
    <property type="entry name" value="SNF2-rel_dom"/>
    <property type="match status" value="1"/>
</dbReference>
<dbReference type="AlphaFoldDB" id="A0ABD0QYI3"/>
<dbReference type="InterPro" id="IPR031053">
    <property type="entry name" value="ALC1"/>
</dbReference>
<comment type="caution">
    <text evidence="4">The sequence shown here is derived from an EMBL/GenBank/DDBJ whole genome shotgun (WGS) entry which is preliminary data.</text>
</comment>
<dbReference type="PANTHER" id="PTHR47157">
    <property type="entry name" value="CHROMODOMAIN-HELICASE-DNA-BINDING PROTEIN 1-LIKE"/>
    <property type="match status" value="1"/>
</dbReference>
<evidence type="ECO:0000256" key="1">
    <source>
        <dbReference type="ARBA" id="ARBA00022741"/>
    </source>
</evidence>
<dbReference type="GO" id="GO:0005524">
    <property type="term" value="F:ATP binding"/>
    <property type="evidence" value="ECO:0007669"/>
    <property type="project" value="UniProtKB-KW"/>
</dbReference>
<dbReference type="Gene3D" id="3.40.50.10810">
    <property type="entry name" value="Tandem AAA-ATPase domain"/>
    <property type="match status" value="1"/>
</dbReference>
<dbReference type="Proteomes" id="UP001529510">
    <property type="component" value="Unassembled WGS sequence"/>
</dbReference>
<reference evidence="4 5" key="1">
    <citation type="submission" date="2024-05" db="EMBL/GenBank/DDBJ databases">
        <title>Genome sequencing and assembly of Indian major carp, Cirrhinus mrigala (Hamilton, 1822).</title>
        <authorList>
            <person name="Mohindra V."/>
            <person name="Chowdhury L.M."/>
            <person name="Lal K."/>
            <person name="Jena J.K."/>
        </authorList>
    </citation>
    <scope>NUCLEOTIDE SEQUENCE [LARGE SCALE GENOMIC DNA]</scope>
    <source>
        <strain evidence="4">CM1030</strain>
        <tissue evidence="4">Blood</tissue>
    </source>
</reference>
<evidence type="ECO:0000313" key="4">
    <source>
        <dbReference type="EMBL" id="KAL0191267.1"/>
    </source>
</evidence>
<dbReference type="EMBL" id="JAMKFB020000006">
    <property type="protein sequence ID" value="KAL0191267.1"/>
    <property type="molecule type" value="Genomic_DNA"/>
</dbReference>
<dbReference type="SUPFAM" id="SSF52540">
    <property type="entry name" value="P-loop containing nucleoside triphosphate hydrolases"/>
    <property type="match status" value="1"/>
</dbReference>
<dbReference type="PANTHER" id="PTHR47157:SF1">
    <property type="entry name" value="CHROMODOMAIN-HELICASE-DNA-BINDING PROTEIN 1-LIKE"/>
    <property type="match status" value="1"/>
</dbReference>
<keyword evidence="1" id="KW-0547">Nucleotide-binding</keyword>
<feature type="domain" description="SNF2 N-terminal" evidence="3">
    <location>
        <begin position="6"/>
        <end position="34"/>
    </location>
</feature>
<proteinExistence type="predicted"/>
<organism evidence="4 5">
    <name type="scientific">Cirrhinus mrigala</name>
    <name type="common">Mrigala</name>
    <dbReference type="NCBI Taxonomy" id="683832"/>
    <lineage>
        <taxon>Eukaryota</taxon>
        <taxon>Metazoa</taxon>
        <taxon>Chordata</taxon>
        <taxon>Craniata</taxon>
        <taxon>Vertebrata</taxon>
        <taxon>Euteleostomi</taxon>
        <taxon>Actinopterygii</taxon>
        <taxon>Neopterygii</taxon>
        <taxon>Teleostei</taxon>
        <taxon>Ostariophysi</taxon>
        <taxon>Cypriniformes</taxon>
        <taxon>Cyprinidae</taxon>
        <taxon>Labeoninae</taxon>
        <taxon>Labeonini</taxon>
        <taxon>Cirrhinus</taxon>
    </lineage>
</organism>
<name>A0ABD0QYI3_CIRMR</name>
<gene>
    <name evidence="4" type="ORF">M9458_013965</name>
</gene>
<accession>A0ABD0QYI3</accession>
<evidence type="ECO:0000313" key="5">
    <source>
        <dbReference type="Proteomes" id="UP001529510"/>
    </source>
</evidence>
<feature type="non-terminal residue" evidence="4">
    <location>
        <position position="1"/>
    </location>
</feature>